<dbReference type="Proteomes" id="UP000823616">
    <property type="component" value="Unassembled WGS sequence"/>
</dbReference>
<reference evidence="4" key="2">
    <citation type="journal article" date="2021" name="PeerJ">
        <title>Extensive microbial diversity within the chicken gut microbiome revealed by metagenomics and culture.</title>
        <authorList>
            <person name="Gilroy R."/>
            <person name="Ravi A."/>
            <person name="Getino M."/>
            <person name="Pursley I."/>
            <person name="Horton D.L."/>
            <person name="Alikhan N.F."/>
            <person name="Baker D."/>
            <person name="Gharbi K."/>
            <person name="Hall N."/>
            <person name="Watson M."/>
            <person name="Adriaenssens E.M."/>
            <person name="Foster-Nyarko E."/>
            <person name="Jarju S."/>
            <person name="Secka A."/>
            <person name="Antonio M."/>
            <person name="Oren A."/>
            <person name="Chaudhuri R.R."/>
            <person name="La Ragione R."/>
            <person name="Hildebrand F."/>
            <person name="Pallen M.J."/>
        </authorList>
    </citation>
    <scope>NUCLEOTIDE SEQUENCE</scope>
    <source>
        <strain evidence="4">B3-4054</strain>
    </source>
</reference>
<evidence type="ECO:0000259" key="3">
    <source>
        <dbReference type="PROSITE" id="PS51762"/>
    </source>
</evidence>
<proteinExistence type="inferred from homology"/>
<reference evidence="4" key="1">
    <citation type="submission" date="2020-10" db="EMBL/GenBank/DDBJ databases">
        <authorList>
            <person name="Gilroy R."/>
        </authorList>
    </citation>
    <scope>NUCLEOTIDE SEQUENCE</scope>
    <source>
        <strain evidence="4">B3-4054</strain>
    </source>
</reference>
<gene>
    <name evidence="4" type="ORF">IAA96_04950</name>
</gene>
<feature type="domain" description="GH16" evidence="3">
    <location>
        <begin position="24"/>
        <end position="271"/>
    </location>
</feature>
<dbReference type="Pfam" id="PF00722">
    <property type="entry name" value="Glyco_hydro_16"/>
    <property type="match status" value="1"/>
</dbReference>
<dbReference type="CDD" id="cd08023">
    <property type="entry name" value="GH16_laminarinase_like"/>
    <property type="match status" value="1"/>
</dbReference>
<keyword evidence="2" id="KW-0732">Signal</keyword>
<dbReference type="AlphaFoldDB" id="A0A9D9HGH4"/>
<evidence type="ECO:0000313" key="4">
    <source>
        <dbReference type="EMBL" id="MBO8450436.1"/>
    </source>
</evidence>
<evidence type="ECO:0000256" key="2">
    <source>
        <dbReference type="SAM" id="SignalP"/>
    </source>
</evidence>
<dbReference type="Gene3D" id="2.60.120.200">
    <property type="match status" value="1"/>
</dbReference>
<feature type="signal peptide" evidence="2">
    <location>
        <begin position="1"/>
        <end position="21"/>
    </location>
</feature>
<dbReference type="GO" id="GO:0004553">
    <property type="term" value="F:hydrolase activity, hydrolyzing O-glycosyl compounds"/>
    <property type="evidence" value="ECO:0007669"/>
    <property type="project" value="InterPro"/>
</dbReference>
<accession>A0A9D9HGH4</accession>
<feature type="chain" id="PRO_5038680867" evidence="2">
    <location>
        <begin position="22"/>
        <end position="278"/>
    </location>
</feature>
<evidence type="ECO:0000313" key="5">
    <source>
        <dbReference type="Proteomes" id="UP000823616"/>
    </source>
</evidence>
<keyword evidence="4" id="KW-0378">Hydrolase</keyword>
<comment type="similarity">
    <text evidence="1">Belongs to the glycosyl hydrolase 16 family.</text>
</comment>
<dbReference type="EMBL" id="JADIMS010000083">
    <property type="protein sequence ID" value="MBO8450436.1"/>
    <property type="molecule type" value="Genomic_DNA"/>
</dbReference>
<dbReference type="PANTHER" id="PTHR10963:SF55">
    <property type="entry name" value="GLYCOSIDE HYDROLASE FAMILY 16 PROTEIN"/>
    <property type="match status" value="1"/>
</dbReference>
<sequence length="278" mass="31326">MKKAFPAVLCMCAAFRLSALGGMEEAPVYPVPDGMELVWSDEFGTDGAPDPARWDYSLGGNGWGNGELQNYTDSRDNSWIKDGRLFIAARKNDGKWTSARLKTQFLGDWKYGYFEIRAKLPAGRGTWPAIWMMPMLDTYGGWPRSGEIDIMEHVGFDENVIHHSLHSRDLNHRNGNQITASVRIDRAVNAFHTYALEWDPQFIRWLVDGRETFRAENPGTGNGAWPFNIPFYLILNVAIGGEWGGQQGIDSGLKRAVMEVDYVRVYQRPETAENTAGE</sequence>
<protein>
    <submittedName>
        <fullName evidence="4">Glycoside hydrolase family 16 protein</fullName>
    </submittedName>
</protein>
<evidence type="ECO:0000256" key="1">
    <source>
        <dbReference type="ARBA" id="ARBA00006865"/>
    </source>
</evidence>
<dbReference type="PANTHER" id="PTHR10963">
    <property type="entry name" value="GLYCOSYL HYDROLASE-RELATED"/>
    <property type="match status" value="1"/>
</dbReference>
<organism evidence="4 5">
    <name type="scientific">Candidatus Avitreponema avistercoris</name>
    <dbReference type="NCBI Taxonomy" id="2840705"/>
    <lineage>
        <taxon>Bacteria</taxon>
        <taxon>Pseudomonadati</taxon>
        <taxon>Spirochaetota</taxon>
        <taxon>Spirochaetia</taxon>
        <taxon>Spirochaetales</taxon>
        <taxon>Candidatus Avitreponema</taxon>
    </lineage>
</organism>
<dbReference type="InterPro" id="IPR013320">
    <property type="entry name" value="ConA-like_dom_sf"/>
</dbReference>
<dbReference type="InterPro" id="IPR050546">
    <property type="entry name" value="Glycosyl_Hydrlase_16"/>
</dbReference>
<dbReference type="SUPFAM" id="SSF49899">
    <property type="entry name" value="Concanavalin A-like lectins/glucanases"/>
    <property type="match status" value="1"/>
</dbReference>
<comment type="caution">
    <text evidence="4">The sequence shown here is derived from an EMBL/GenBank/DDBJ whole genome shotgun (WGS) entry which is preliminary data.</text>
</comment>
<dbReference type="PROSITE" id="PS51762">
    <property type="entry name" value="GH16_2"/>
    <property type="match status" value="1"/>
</dbReference>
<name>A0A9D9HGH4_9SPIR</name>
<dbReference type="GO" id="GO:0005975">
    <property type="term" value="P:carbohydrate metabolic process"/>
    <property type="evidence" value="ECO:0007669"/>
    <property type="project" value="InterPro"/>
</dbReference>
<dbReference type="InterPro" id="IPR000757">
    <property type="entry name" value="Beta-glucanase-like"/>
</dbReference>